<evidence type="ECO:0000256" key="2">
    <source>
        <dbReference type="ARBA" id="ARBA00023125"/>
    </source>
</evidence>
<name>A0ABU4GZT8_9MICO</name>
<evidence type="ECO:0000256" key="1">
    <source>
        <dbReference type="ARBA" id="ARBA00023015"/>
    </source>
</evidence>
<dbReference type="PANTHER" id="PTHR30136">
    <property type="entry name" value="HELIX-TURN-HELIX TRANSCRIPTIONAL REGULATOR, ICLR FAMILY"/>
    <property type="match status" value="1"/>
</dbReference>
<comment type="caution">
    <text evidence="7">The sequence shown here is derived from an EMBL/GenBank/DDBJ whole genome shotgun (WGS) entry which is preliminary data.</text>
</comment>
<keyword evidence="1" id="KW-0805">Transcription regulation</keyword>
<keyword evidence="2" id="KW-0238">DNA-binding</keyword>
<organism evidence="7 8">
    <name type="scientific">Microbacterium arthrosphaerae</name>
    <dbReference type="NCBI Taxonomy" id="792652"/>
    <lineage>
        <taxon>Bacteria</taxon>
        <taxon>Bacillati</taxon>
        <taxon>Actinomycetota</taxon>
        <taxon>Actinomycetes</taxon>
        <taxon>Micrococcales</taxon>
        <taxon>Microbacteriaceae</taxon>
        <taxon>Microbacterium</taxon>
    </lineage>
</organism>
<dbReference type="SMART" id="SM00346">
    <property type="entry name" value="HTH_ICLR"/>
    <property type="match status" value="1"/>
</dbReference>
<protein>
    <submittedName>
        <fullName evidence="7">IclR family transcriptional regulator</fullName>
    </submittedName>
</protein>
<evidence type="ECO:0000256" key="3">
    <source>
        <dbReference type="ARBA" id="ARBA00023163"/>
    </source>
</evidence>
<evidence type="ECO:0000313" key="8">
    <source>
        <dbReference type="Proteomes" id="UP001283109"/>
    </source>
</evidence>
<dbReference type="InterPro" id="IPR014757">
    <property type="entry name" value="Tscrpt_reg_IclR_C"/>
</dbReference>
<gene>
    <name evidence="7" type="ORF">R8Z58_04140</name>
</gene>
<dbReference type="InterPro" id="IPR036388">
    <property type="entry name" value="WH-like_DNA-bd_sf"/>
</dbReference>
<keyword evidence="3" id="KW-0804">Transcription</keyword>
<feature type="region of interest" description="Disordered" evidence="4">
    <location>
        <begin position="1"/>
        <end position="21"/>
    </location>
</feature>
<dbReference type="InterPro" id="IPR029016">
    <property type="entry name" value="GAF-like_dom_sf"/>
</dbReference>
<reference evidence="7 8" key="1">
    <citation type="submission" date="2023-11" db="EMBL/GenBank/DDBJ databases">
        <title>Draft genome sequence of Microbacterium arthrosphaerae JCM 30492.</title>
        <authorList>
            <person name="Zhang G."/>
            <person name="Ding Y."/>
        </authorList>
    </citation>
    <scope>NUCLEOTIDE SEQUENCE [LARGE SCALE GENOMIC DNA]</scope>
    <source>
        <strain evidence="7 8">JCM 30492</strain>
    </source>
</reference>
<accession>A0ABU4GZT8</accession>
<dbReference type="PANTHER" id="PTHR30136:SF24">
    <property type="entry name" value="HTH-TYPE TRANSCRIPTIONAL REPRESSOR ALLR"/>
    <property type="match status" value="1"/>
</dbReference>
<dbReference type="InterPro" id="IPR005471">
    <property type="entry name" value="Tscrpt_reg_IclR_N"/>
</dbReference>
<feature type="compositionally biased region" description="Basic and acidic residues" evidence="4">
    <location>
        <begin position="9"/>
        <end position="19"/>
    </location>
</feature>
<dbReference type="Gene3D" id="1.10.10.10">
    <property type="entry name" value="Winged helix-like DNA-binding domain superfamily/Winged helix DNA-binding domain"/>
    <property type="match status" value="1"/>
</dbReference>
<keyword evidence="8" id="KW-1185">Reference proteome</keyword>
<feature type="domain" description="IclR-ED" evidence="6">
    <location>
        <begin position="88"/>
        <end position="269"/>
    </location>
</feature>
<dbReference type="Proteomes" id="UP001283109">
    <property type="component" value="Unassembled WGS sequence"/>
</dbReference>
<dbReference type="InterPro" id="IPR036390">
    <property type="entry name" value="WH_DNA-bd_sf"/>
</dbReference>
<sequence>MTPTQSSSTEEKAAADRAEPIAGTQSLDRALTVLLQVAESPPPGLTLAACSSILGYSKPTTQRILRTLVARSFLAFDEELGVYTLGVANAQLGSEYLHRLDLRKVALPEMRSLVDHTGETAHLGIVTGRDVVYIELVDSPHPVRIFSRVGASVPAYATAIGKAILAFTGDGELEAHIPESFTARTDRTIHDRAELEADLRRTRERGYAIDDEENRPGIRGYAAPIFNHTEAVVAAVSIGGPADRITGDDAILGEQISASAARISRLLGSRRTDGRADA</sequence>
<dbReference type="SUPFAM" id="SSF55781">
    <property type="entry name" value="GAF domain-like"/>
    <property type="match status" value="1"/>
</dbReference>
<dbReference type="Gene3D" id="3.30.450.40">
    <property type="match status" value="1"/>
</dbReference>
<evidence type="ECO:0000259" key="5">
    <source>
        <dbReference type="PROSITE" id="PS51077"/>
    </source>
</evidence>
<dbReference type="PROSITE" id="PS51077">
    <property type="entry name" value="HTH_ICLR"/>
    <property type="match status" value="1"/>
</dbReference>
<dbReference type="PROSITE" id="PS51078">
    <property type="entry name" value="ICLR_ED"/>
    <property type="match status" value="1"/>
</dbReference>
<evidence type="ECO:0000259" key="6">
    <source>
        <dbReference type="PROSITE" id="PS51078"/>
    </source>
</evidence>
<dbReference type="RefSeq" id="WP_318352476.1">
    <property type="nucleotide sequence ID" value="NZ_JAWQEV010000001.1"/>
</dbReference>
<dbReference type="InterPro" id="IPR050707">
    <property type="entry name" value="HTH_MetabolicPath_Reg"/>
</dbReference>
<dbReference type="SUPFAM" id="SSF46785">
    <property type="entry name" value="Winged helix' DNA-binding domain"/>
    <property type="match status" value="1"/>
</dbReference>
<evidence type="ECO:0000256" key="4">
    <source>
        <dbReference type="SAM" id="MobiDB-lite"/>
    </source>
</evidence>
<dbReference type="EMBL" id="JAWQEV010000001">
    <property type="protein sequence ID" value="MDW4571964.1"/>
    <property type="molecule type" value="Genomic_DNA"/>
</dbReference>
<dbReference type="Pfam" id="PF01614">
    <property type="entry name" value="IclR_C"/>
    <property type="match status" value="1"/>
</dbReference>
<proteinExistence type="predicted"/>
<feature type="domain" description="HTH iclR-type" evidence="5">
    <location>
        <begin position="24"/>
        <end position="87"/>
    </location>
</feature>
<evidence type="ECO:0000313" key="7">
    <source>
        <dbReference type="EMBL" id="MDW4571964.1"/>
    </source>
</evidence>
<dbReference type="Pfam" id="PF09339">
    <property type="entry name" value="HTH_IclR"/>
    <property type="match status" value="1"/>
</dbReference>